<dbReference type="PANTHER" id="PTHR47020">
    <property type="entry name" value="HILLARIN"/>
    <property type="match status" value="1"/>
</dbReference>
<dbReference type="WBParaSite" id="maker-uti_cns_0000221-snap-gene-0.2-mRNA-1">
    <property type="protein sequence ID" value="maker-uti_cns_0000221-snap-gene-0.2-mRNA-1"/>
    <property type="gene ID" value="maker-uti_cns_0000221-snap-gene-0.2"/>
</dbReference>
<evidence type="ECO:0000313" key="1">
    <source>
        <dbReference type="Proteomes" id="UP000095280"/>
    </source>
</evidence>
<accession>A0A1I8FXM0</accession>
<dbReference type="Proteomes" id="UP000095280">
    <property type="component" value="Unplaced"/>
</dbReference>
<protein>
    <submittedName>
        <fullName evidence="2">Calpain catalytic domain-containing protein</fullName>
    </submittedName>
</protein>
<name>A0A1I8FXM0_9PLAT</name>
<dbReference type="InterPro" id="IPR053041">
    <property type="entry name" value="Transglut-like_Superfamily_Mod"/>
</dbReference>
<organism evidence="1 2">
    <name type="scientific">Macrostomum lignano</name>
    <dbReference type="NCBI Taxonomy" id="282301"/>
    <lineage>
        <taxon>Eukaryota</taxon>
        <taxon>Metazoa</taxon>
        <taxon>Spiralia</taxon>
        <taxon>Lophotrochozoa</taxon>
        <taxon>Platyhelminthes</taxon>
        <taxon>Rhabditophora</taxon>
        <taxon>Macrostomorpha</taxon>
        <taxon>Macrostomida</taxon>
        <taxon>Macrostomidae</taxon>
        <taxon>Macrostomum</taxon>
    </lineage>
</organism>
<reference evidence="2" key="1">
    <citation type="submission" date="2016-11" db="UniProtKB">
        <authorList>
            <consortium name="WormBaseParasite"/>
        </authorList>
    </citation>
    <scope>IDENTIFICATION</scope>
</reference>
<keyword evidence="1" id="KW-1185">Reference proteome</keyword>
<sequence length="1438" mass="162712">TRISSGKYIATVLKPRNERSHGNSEATGLRKRVFGTTIENASKSDCLVSYKLRSLAFSRRSDFPDFDGHYGIDQDPRILDIQKFWIRVESSEYELKIPLSIRTSASATIKFAGDSEPDKKLCVLEITNDFLTVHLRLTRVGFYILTVFFREADADDSEKHLATRFLIECPKLRRDAGTREFPDSNDHYGFIHSPEAFGFEIPREQKFYMKPEQGKHEIVFPLSRPLKGAASTQVTFSTRGEPAEKSSCILQVTSKAVIISLLMERSGFYTVVLYCDDFGYKKPVARFLIECTNPLLKTRRLPTSGEYEFYGIYNDPERFGFESDFKETSSFWLKPEGGQYEMRFPIQPDFAPKASVKMKFSGEDEPEKQSCALEVTDKFVSISLLMKHAGFYELKLFCSDDGFIKPVARYLLECTKPLRDPWKFPELKEREYFGLYSNPQRFGFSKDFGTDRRFHIKAEAGESGANNNDMSFVEIDGDFMRISLRMFEAGFHKLELYCEKIGTRKENSMAIFLIECFNPMEKRRPFPAWHLGATDERVLLLEPRDGELPRNTEVEIRLASPSLRKATVNGTTFEKNGEQFSARVKTGFKTEAVNVFGSSNENAASLPATMQEFCLPELAGNRLVLSVLMVESGFHKLYLLKKFKWDFLANFLIEYLQPMKQPVQYPICFTAAQTEHVRLERLRVGELPADSDVQIRMSCRLKKASEACYSNFLPERHNARESIYQTFTTRVLSVITPKRVTSYQSVMTPFWLCSGCCMVPVTLWSRVLTRLHHGLRCQCGPAASSLGPLVPIGDQPDLRSLGRIDEHIKLAPPEAAQTLQSLAAYIESAASTDMEKVRAVYMWITGNITIFGVASKQITGFAKDFGYSPLKALTVDTRVNHDWLAVRVDGNGVFQRRRTDFYFLPAPEVFLNDHFPLLNSNPEASKPWQLMKDPIDLKTFHSRVRRREACYRLGVQLRSHSSALIDSSGQMKLRFWAAQNPLSHFGAAFFNVPQQPGGRCAGLALQEAVVLARVPTSGTYWELRLFAAIELTSAEDAHLEWLTSFYLKSSGPVDKEPFPDFDGFYGAKLDPHIFGFKKEFGSSDGFCIEVDGGECSLRFPTYMPVRVSPTLQFAKALDQQSSSCSVEMDYLMLTVRIRMSRAGFYRLTLNCKDIYSVSSAYTEFANFLIRCKKPLPKLVAFPRLWHHRHLVKLVSHTEESIQVDTEAVLKFKGTGKPLKQFIARFVHPRTGQRVSGQHIAAVLDYRRNEATVTARPPTSGTFWELQVFASTDDEASASDVIASYQILARQTSSASPFPDFSGFYGLCSSPRKFGFSANFGDSQEFCRRVRAAPADAGTVRAMAVLKPALKDRTEQQLCTVESNSRLLSIRTRILRPGFYRLTLSCAEADEPSSFAALANFLVECAAASSSEPQPGRQRADSKLWRLSDTDSGVAYDDW</sequence>
<evidence type="ECO:0000313" key="2">
    <source>
        <dbReference type="WBParaSite" id="maker-uti_cns_0000221-snap-gene-0.2-mRNA-1"/>
    </source>
</evidence>
<proteinExistence type="predicted"/>
<dbReference type="PANTHER" id="PTHR47020:SF1">
    <property type="entry name" value="HILLARIN"/>
    <property type="match status" value="1"/>
</dbReference>